<accession>A0ABM5JF67</accession>
<dbReference type="RefSeq" id="XP_044317464.1">
    <property type="nucleotide sequence ID" value="XM_044461529.1"/>
</dbReference>
<name>A0ABM5JF67_DRORH</name>
<organism evidence="3 4">
    <name type="scientific">Drosophila rhopaloa</name>
    <name type="common">Fruit fly</name>
    <dbReference type="NCBI Taxonomy" id="1041015"/>
    <lineage>
        <taxon>Eukaryota</taxon>
        <taxon>Metazoa</taxon>
        <taxon>Ecdysozoa</taxon>
        <taxon>Arthropoda</taxon>
        <taxon>Hexapoda</taxon>
        <taxon>Insecta</taxon>
        <taxon>Pterygota</taxon>
        <taxon>Neoptera</taxon>
        <taxon>Endopterygota</taxon>
        <taxon>Diptera</taxon>
        <taxon>Brachycera</taxon>
        <taxon>Muscomorpha</taxon>
        <taxon>Ephydroidea</taxon>
        <taxon>Drosophilidae</taxon>
        <taxon>Drosophila</taxon>
        <taxon>Sophophora</taxon>
    </lineage>
</organism>
<sequence>MSKWKGKDLEEIAVSVALAHLAQIDNGLVRWVYTTNITSRNDLQQQLQAHVFKKRNTEEDAYSTGPERKKPKFQVKCHHCGKIGHKVAECRSRLERAQNAIGNNQNGSSHTGAKDGFNIRFFKCNELGHYASSCPKIRTSGNEKIFKKRVNICTVSPPKGIINVS</sequence>
<dbReference type="PROSITE" id="PS50158">
    <property type="entry name" value="ZF_CCHC"/>
    <property type="match status" value="1"/>
</dbReference>
<dbReference type="Pfam" id="PF00098">
    <property type="entry name" value="zf-CCHC"/>
    <property type="match status" value="2"/>
</dbReference>
<dbReference type="Gene3D" id="4.10.60.10">
    <property type="entry name" value="Zinc finger, CCHC-type"/>
    <property type="match status" value="1"/>
</dbReference>
<dbReference type="EnsemblMetazoa" id="XM_044461529.1">
    <property type="protein sequence ID" value="XP_044317464.1"/>
    <property type="gene ID" value="LOC123038070"/>
</dbReference>
<evidence type="ECO:0000259" key="2">
    <source>
        <dbReference type="PROSITE" id="PS50158"/>
    </source>
</evidence>
<dbReference type="GeneID" id="123038070"/>
<keyword evidence="4" id="KW-1185">Reference proteome</keyword>
<protein>
    <recommendedName>
        <fullName evidence="2">CCHC-type domain-containing protein</fullName>
    </recommendedName>
</protein>
<dbReference type="InterPro" id="IPR036875">
    <property type="entry name" value="Znf_CCHC_sf"/>
</dbReference>
<proteinExistence type="predicted"/>
<reference evidence="3" key="2">
    <citation type="submission" date="2025-05" db="UniProtKB">
        <authorList>
            <consortium name="EnsemblMetazoa"/>
        </authorList>
    </citation>
    <scope>IDENTIFICATION</scope>
</reference>
<dbReference type="InterPro" id="IPR001878">
    <property type="entry name" value="Znf_CCHC"/>
</dbReference>
<evidence type="ECO:0000256" key="1">
    <source>
        <dbReference type="PROSITE-ProRule" id="PRU00047"/>
    </source>
</evidence>
<dbReference type="SMART" id="SM00343">
    <property type="entry name" value="ZnF_C2HC"/>
    <property type="match status" value="2"/>
</dbReference>
<dbReference type="SUPFAM" id="SSF57756">
    <property type="entry name" value="Retrovirus zinc finger-like domains"/>
    <property type="match status" value="1"/>
</dbReference>
<keyword evidence="1" id="KW-0863">Zinc-finger</keyword>
<reference evidence="4" key="1">
    <citation type="journal article" date="2021" name="Elife">
        <title>Highly contiguous assemblies of 101 drosophilid genomes.</title>
        <authorList>
            <person name="Kim B.Y."/>
            <person name="Wang J.R."/>
            <person name="Miller D.E."/>
            <person name="Barmina O."/>
            <person name="Delaney E."/>
            <person name="Thompson A."/>
            <person name="Comeault A.A."/>
            <person name="Peede D."/>
            <person name="D'Agostino E.R."/>
            <person name="Pelaez J."/>
            <person name="Aguilar J.M."/>
            <person name="Haji D."/>
            <person name="Matsunaga T."/>
            <person name="Armstrong E.E."/>
            <person name="Zych M."/>
            <person name="Ogawa Y."/>
            <person name="Stamenkovic-Radak M."/>
            <person name="Jelic M."/>
            <person name="Veselinovic M.S."/>
            <person name="Tanaskovic M."/>
            <person name="Eric P."/>
            <person name="Gao J.J."/>
            <person name="Katoh T.K."/>
            <person name="Toda M.J."/>
            <person name="Watabe H."/>
            <person name="Watada M."/>
            <person name="Davis J.S."/>
            <person name="Moyle L.C."/>
            <person name="Manoli G."/>
            <person name="Bertolini E."/>
            <person name="Kostal V."/>
            <person name="Hawley R.S."/>
            <person name="Takahashi A."/>
            <person name="Jones C.D."/>
            <person name="Price D.K."/>
            <person name="Whiteman N."/>
            <person name="Kopp A."/>
            <person name="Matute D.R."/>
            <person name="Petrov D.A."/>
        </authorList>
    </citation>
    <scope>NUCLEOTIDE SEQUENCE [LARGE SCALE GENOMIC DNA]</scope>
</reference>
<feature type="domain" description="CCHC-type" evidence="2">
    <location>
        <begin position="76"/>
        <end position="92"/>
    </location>
</feature>
<evidence type="ECO:0000313" key="4">
    <source>
        <dbReference type="Proteomes" id="UP001652680"/>
    </source>
</evidence>
<keyword evidence="1" id="KW-0862">Zinc</keyword>
<keyword evidence="1" id="KW-0479">Metal-binding</keyword>
<evidence type="ECO:0000313" key="3">
    <source>
        <dbReference type="EnsemblMetazoa" id="XP_044317464.1"/>
    </source>
</evidence>
<dbReference type="Proteomes" id="UP001652680">
    <property type="component" value="Unassembled WGS sequence"/>
</dbReference>